<proteinExistence type="predicted"/>
<reference evidence="3" key="1">
    <citation type="journal article" date="2019" name="Int. J. Syst. Evol. Microbiol.">
        <title>The Global Catalogue of Microorganisms (GCM) 10K type strain sequencing project: providing services to taxonomists for standard genome sequencing and annotation.</title>
        <authorList>
            <consortium name="The Broad Institute Genomics Platform"/>
            <consortium name="The Broad Institute Genome Sequencing Center for Infectious Disease"/>
            <person name="Wu L."/>
            <person name="Ma J."/>
        </authorList>
    </citation>
    <scope>NUCLEOTIDE SEQUENCE [LARGE SCALE GENOMIC DNA]</scope>
    <source>
        <strain evidence="3">CGMCC 1.15399</strain>
    </source>
</reference>
<keyword evidence="3" id="KW-1185">Reference proteome</keyword>
<evidence type="ECO:0000313" key="2">
    <source>
        <dbReference type="EMBL" id="MFD1542325.1"/>
    </source>
</evidence>
<dbReference type="EMBL" id="JBHUCM010000031">
    <property type="protein sequence ID" value="MFD1542325.1"/>
    <property type="molecule type" value="Genomic_DNA"/>
</dbReference>
<keyword evidence="1" id="KW-1133">Transmembrane helix</keyword>
<feature type="transmembrane region" description="Helical" evidence="1">
    <location>
        <begin position="64"/>
        <end position="82"/>
    </location>
</feature>
<evidence type="ECO:0000313" key="3">
    <source>
        <dbReference type="Proteomes" id="UP001597097"/>
    </source>
</evidence>
<accession>A0ABW4GIA2</accession>
<protein>
    <submittedName>
        <fullName evidence="2">DUF3017 domain-containing protein</fullName>
    </submittedName>
</protein>
<sequence length="96" mass="10063">MTISRESWGPYPLILAGAAVGVVLIFLVDPRWGGFALGAAIMVAAALRFAGYGGLAVRSKRTDVITLGAFGFVLVLTSLILANDELKGIIMSLLAR</sequence>
<organism evidence="2 3">
    <name type="scientific">Nonomuraea guangzhouensis</name>
    <dbReference type="NCBI Taxonomy" id="1291555"/>
    <lineage>
        <taxon>Bacteria</taxon>
        <taxon>Bacillati</taxon>
        <taxon>Actinomycetota</taxon>
        <taxon>Actinomycetes</taxon>
        <taxon>Streptosporangiales</taxon>
        <taxon>Streptosporangiaceae</taxon>
        <taxon>Nonomuraea</taxon>
    </lineage>
</organism>
<evidence type="ECO:0000256" key="1">
    <source>
        <dbReference type="SAM" id="Phobius"/>
    </source>
</evidence>
<dbReference type="RefSeq" id="WP_219531306.1">
    <property type="nucleotide sequence ID" value="NZ_JAHKRM010000011.1"/>
</dbReference>
<name>A0ABW4GIA2_9ACTN</name>
<comment type="caution">
    <text evidence="2">The sequence shown here is derived from an EMBL/GenBank/DDBJ whole genome shotgun (WGS) entry which is preliminary data.</text>
</comment>
<dbReference type="Pfam" id="PF11222">
    <property type="entry name" value="DUF3017"/>
    <property type="match status" value="1"/>
</dbReference>
<dbReference type="Proteomes" id="UP001597097">
    <property type="component" value="Unassembled WGS sequence"/>
</dbReference>
<keyword evidence="1" id="KW-0472">Membrane</keyword>
<gene>
    <name evidence="2" type="ORF">ACFSJ0_35100</name>
</gene>
<feature type="transmembrane region" description="Helical" evidence="1">
    <location>
        <begin position="12"/>
        <end position="28"/>
    </location>
</feature>
<feature type="transmembrane region" description="Helical" evidence="1">
    <location>
        <begin position="34"/>
        <end position="57"/>
    </location>
</feature>
<keyword evidence="1" id="KW-0812">Transmembrane</keyword>
<dbReference type="InterPro" id="IPR021385">
    <property type="entry name" value="DUF3017"/>
</dbReference>